<evidence type="ECO:0000259" key="5">
    <source>
        <dbReference type="Pfam" id="PF00551"/>
    </source>
</evidence>
<comment type="caution">
    <text evidence="6">The sequence shown here is derived from an EMBL/GenBank/DDBJ whole genome shotgun (WGS) entry which is preliminary data.</text>
</comment>
<evidence type="ECO:0000256" key="2">
    <source>
        <dbReference type="ARBA" id="ARBA00012254"/>
    </source>
</evidence>
<dbReference type="SUPFAM" id="SSF53328">
    <property type="entry name" value="Formyltransferase"/>
    <property type="match status" value="1"/>
</dbReference>
<proteinExistence type="predicted"/>
<dbReference type="EMBL" id="JBHMFA010000005">
    <property type="protein sequence ID" value="MFB9104643.1"/>
    <property type="molecule type" value="Genomic_DNA"/>
</dbReference>
<gene>
    <name evidence="6" type="ORF">ACFFU1_07025</name>
</gene>
<dbReference type="Gene3D" id="3.40.50.170">
    <property type="entry name" value="Formyl transferase, N-terminal domain"/>
    <property type="match status" value="1"/>
</dbReference>
<dbReference type="InterPro" id="IPR036477">
    <property type="entry name" value="Formyl_transf_N_sf"/>
</dbReference>
<dbReference type="Proteomes" id="UP001589590">
    <property type="component" value="Unassembled WGS sequence"/>
</dbReference>
<organism evidence="6 7">
    <name type="scientific">Algibacter miyuki</name>
    <dbReference type="NCBI Taxonomy" id="1306933"/>
    <lineage>
        <taxon>Bacteria</taxon>
        <taxon>Pseudomonadati</taxon>
        <taxon>Bacteroidota</taxon>
        <taxon>Flavobacteriia</taxon>
        <taxon>Flavobacteriales</taxon>
        <taxon>Flavobacteriaceae</taxon>
        <taxon>Algibacter</taxon>
    </lineage>
</organism>
<dbReference type="InterPro" id="IPR002376">
    <property type="entry name" value="Formyl_transf_N"/>
</dbReference>
<comment type="pathway">
    <text evidence="1">Purine metabolism; IMP biosynthesis via de novo pathway; N(2)-formyl-N(1)-(5-phospho-D-ribosyl)glycinamide from N(1)-(5-phospho-D-ribosyl)glycinamide (10-formyl THF route): step 1/1.</text>
</comment>
<evidence type="ECO:0000256" key="1">
    <source>
        <dbReference type="ARBA" id="ARBA00005054"/>
    </source>
</evidence>
<evidence type="ECO:0000313" key="6">
    <source>
        <dbReference type="EMBL" id="MFB9104643.1"/>
    </source>
</evidence>
<dbReference type="GO" id="GO:0016740">
    <property type="term" value="F:transferase activity"/>
    <property type="evidence" value="ECO:0007669"/>
    <property type="project" value="UniProtKB-KW"/>
</dbReference>
<sequence>MDNISKKKIIMLTSNGPSSYNMYNGLKNDFDISHVIVEGSGSIKTFLKKRVKRLGYIRVFGQILFSKLLLPFLKWESKQRVHEITETHQLQFEDFDLDKKINVPSVNSEECIKYLQQINPDIVIVNGTRIISKKVLNSISGIFINTHMGITPLYRGVHGGYWSKVNKDEHCGVSVHLVDQGIDTGGILRQGLIETTTKDNFITYTYLQMAKGCELMKLVITDILNDGPKTIKNNLESKIWTHPTIWFYLKHRIFNGVK</sequence>
<dbReference type="CDD" id="cd08653">
    <property type="entry name" value="FMT_core_like_3"/>
    <property type="match status" value="1"/>
</dbReference>
<protein>
    <recommendedName>
        <fullName evidence="2">phosphoribosylglycinamide formyltransferase 1</fullName>
        <ecNumber evidence="2">2.1.2.2</ecNumber>
    </recommendedName>
</protein>
<keyword evidence="3 6" id="KW-0808">Transferase</keyword>
<dbReference type="PANTHER" id="PTHR43369:SF2">
    <property type="entry name" value="PHOSPHORIBOSYLGLYCINAMIDE FORMYLTRANSFERASE"/>
    <property type="match status" value="1"/>
</dbReference>
<evidence type="ECO:0000313" key="7">
    <source>
        <dbReference type="Proteomes" id="UP001589590"/>
    </source>
</evidence>
<name>A0ABV5GYB2_9FLAO</name>
<dbReference type="PANTHER" id="PTHR43369">
    <property type="entry name" value="PHOSPHORIBOSYLGLYCINAMIDE FORMYLTRANSFERASE"/>
    <property type="match status" value="1"/>
</dbReference>
<feature type="domain" description="Formyl transferase N-terminal" evidence="5">
    <location>
        <begin position="103"/>
        <end position="200"/>
    </location>
</feature>
<accession>A0ABV5GYB2</accession>
<evidence type="ECO:0000256" key="3">
    <source>
        <dbReference type="ARBA" id="ARBA00022679"/>
    </source>
</evidence>
<dbReference type="Pfam" id="PF00551">
    <property type="entry name" value="Formyl_trans_N"/>
    <property type="match status" value="1"/>
</dbReference>
<evidence type="ECO:0000256" key="4">
    <source>
        <dbReference type="ARBA" id="ARBA00022755"/>
    </source>
</evidence>
<keyword evidence="4" id="KW-0658">Purine biosynthesis</keyword>
<dbReference type="RefSeq" id="WP_290273621.1">
    <property type="nucleotide sequence ID" value="NZ_JAUFQP010000013.1"/>
</dbReference>
<keyword evidence="7" id="KW-1185">Reference proteome</keyword>
<dbReference type="EC" id="2.1.2.2" evidence="2"/>
<reference evidence="6 7" key="1">
    <citation type="submission" date="2024-09" db="EMBL/GenBank/DDBJ databases">
        <authorList>
            <person name="Sun Q."/>
            <person name="Mori K."/>
        </authorList>
    </citation>
    <scope>NUCLEOTIDE SEQUENCE [LARGE SCALE GENOMIC DNA]</scope>
    <source>
        <strain evidence="6 7">CECT 8300</strain>
    </source>
</reference>